<dbReference type="PANTHER" id="PTHR43384:SF6">
    <property type="entry name" value="SEPTUM SITE-DETERMINING PROTEIN MIND HOMOLOG, CHLOROPLASTIC"/>
    <property type="match status" value="1"/>
</dbReference>
<evidence type="ECO:0000313" key="6">
    <source>
        <dbReference type="Proteomes" id="UP000697330"/>
    </source>
</evidence>
<name>A0A921GHL9_9ACTN</name>
<dbReference type="RefSeq" id="WP_274959770.1">
    <property type="nucleotide sequence ID" value="NZ_DYWQ01000166.1"/>
</dbReference>
<evidence type="ECO:0000256" key="3">
    <source>
        <dbReference type="SAM" id="MobiDB-lite"/>
    </source>
</evidence>
<comment type="caution">
    <text evidence="5">The sequence shown here is derived from an EMBL/GenBank/DDBJ whole genome shotgun (WGS) entry which is preliminary data.</text>
</comment>
<dbReference type="GO" id="GO:0016887">
    <property type="term" value="F:ATP hydrolysis activity"/>
    <property type="evidence" value="ECO:0007669"/>
    <property type="project" value="TreeGrafter"/>
</dbReference>
<evidence type="ECO:0000256" key="2">
    <source>
        <dbReference type="ARBA" id="ARBA00022840"/>
    </source>
</evidence>
<protein>
    <recommendedName>
        <fullName evidence="4">CobQ/CobB/MinD/ParA nucleotide binding domain-containing protein</fullName>
    </recommendedName>
</protein>
<proteinExistence type="predicted"/>
<dbReference type="AlphaFoldDB" id="A0A921GHL9"/>
<keyword evidence="2" id="KW-0067">ATP-binding</keyword>
<keyword evidence="1" id="KW-0547">Nucleotide-binding</keyword>
<feature type="domain" description="CobQ/CobB/MinD/ParA nucleotide binding" evidence="4">
    <location>
        <begin position="149"/>
        <end position="236"/>
    </location>
</feature>
<organism evidence="5 6">
    <name type="scientific">Thermophilibacter provencensis</name>
    <dbReference type="NCBI Taxonomy" id="1852386"/>
    <lineage>
        <taxon>Bacteria</taxon>
        <taxon>Bacillati</taxon>
        <taxon>Actinomycetota</taxon>
        <taxon>Coriobacteriia</taxon>
        <taxon>Coriobacteriales</taxon>
        <taxon>Atopobiaceae</taxon>
        <taxon>Thermophilibacter</taxon>
    </lineage>
</organism>
<dbReference type="Gene3D" id="3.40.50.300">
    <property type="entry name" value="P-loop containing nucleotide triphosphate hydrolases"/>
    <property type="match status" value="1"/>
</dbReference>
<dbReference type="Pfam" id="PF01656">
    <property type="entry name" value="CbiA"/>
    <property type="match status" value="1"/>
</dbReference>
<sequence>MSEWVAVCDERDYELMGRVARSLDASAEIELVGTSDALRRTVFEAVPGELGAIVGQVDGGVADVNLAAAIAHDGNARRVVLARHGVSGSLRSRAARAGIDDVVDLDEGDGGPGGGVSASDGGRLAQSSDCPPGPSARLSPGREGAAVLTFCSGRGGVGKTSIVAAFAAQAQRWGMRACMLDLDLSCGNLFSCFGLPRGTDLSRLAEGGDLGWSASGLSVAVTPLLGLAGPCERPESAELVSPYVAKVISALARECDLLLVDTSTTLTDAAAQAAQLADRLVIVSDDRPGGAAALARVGGLAVRLGVARTRIARLENRASPRRGANLALGRAEVGLEVARVYRAFDGGGEAADLLAEGLALELPDSGGPFAESVAISLAQMLAELGRLPACEEAARAAEGSTAHRRPTLFGLRREAR</sequence>
<reference evidence="5" key="1">
    <citation type="journal article" date="2021" name="PeerJ">
        <title>Extensive microbial diversity within the chicken gut microbiome revealed by metagenomics and culture.</title>
        <authorList>
            <person name="Gilroy R."/>
            <person name="Ravi A."/>
            <person name="Getino M."/>
            <person name="Pursley I."/>
            <person name="Horton D.L."/>
            <person name="Alikhan N.F."/>
            <person name="Baker D."/>
            <person name="Gharbi K."/>
            <person name="Hall N."/>
            <person name="Watson M."/>
            <person name="Adriaenssens E.M."/>
            <person name="Foster-Nyarko E."/>
            <person name="Jarju S."/>
            <person name="Secka A."/>
            <person name="Antonio M."/>
            <person name="Oren A."/>
            <person name="Chaudhuri R.R."/>
            <person name="La Ragione R."/>
            <person name="Hildebrand F."/>
            <person name="Pallen M.J."/>
        </authorList>
    </citation>
    <scope>NUCLEOTIDE SEQUENCE</scope>
    <source>
        <strain evidence="5">CHK124-7917</strain>
    </source>
</reference>
<dbReference type="InterPro" id="IPR027417">
    <property type="entry name" value="P-loop_NTPase"/>
</dbReference>
<gene>
    <name evidence="5" type="ORF">K8U72_10725</name>
</gene>
<dbReference type="SUPFAM" id="SSF52540">
    <property type="entry name" value="P-loop containing nucleoside triphosphate hydrolases"/>
    <property type="match status" value="1"/>
</dbReference>
<accession>A0A921GHL9</accession>
<dbReference type="EMBL" id="DYWQ01000166">
    <property type="protein sequence ID" value="HJF46231.1"/>
    <property type="molecule type" value="Genomic_DNA"/>
</dbReference>
<dbReference type="InterPro" id="IPR050625">
    <property type="entry name" value="ParA/MinD_ATPase"/>
</dbReference>
<dbReference type="GO" id="GO:0005829">
    <property type="term" value="C:cytosol"/>
    <property type="evidence" value="ECO:0007669"/>
    <property type="project" value="TreeGrafter"/>
</dbReference>
<reference evidence="5" key="2">
    <citation type="submission" date="2021-09" db="EMBL/GenBank/DDBJ databases">
        <authorList>
            <person name="Gilroy R."/>
        </authorList>
    </citation>
    <scope>NUCLEOTIDE SEQUENCE</scope>
    <source>
        <strain evidence="5">CHK124-7917</strain>
    </source>
</reference>
<evidence type="ECO:0000313" key="5">
    <source>
        <dbReference type="EMBL" id="HJF46231.1"/>
    </source>
</evidence>
<dbReference type="GO" id="GO:0005524">
    <property type="term" value="F:ATP binding"/>
    <property type="evidence" value="ECO:0007669"/>
    <property type="project" value="UniProtKB-KW"/>
</dbReference>
<dbReference type="GO" id="GO:0051782">
    <property type="term" value="P:negative regulation of cell division"/>
    <property type="evidence" value="ECO:0007669"/>
    <property type="project" value="TreeGrafter"/>
</dbReference>
<dbReference type="PANTHER" id="PTHR43384">
    <property type="entry name" value="SEPTUM SITE-DETERMINING PROTEIN MIND HOMOLOG, CHLOROPLASTIC-RELATED"/>
    <property type="match status" value="1"/>
</dbReference>
<feature type="region of interest" description="Disordered" evidence="3">
    <location>
        <begin position="103"/>
        <end position="141"/>
    </location>
</feature>
<dbReference type="InterPro" id="IPR002586">
    <property type="entry name" value="CobQ/CobB/MinD/ParA_Nub-bd_dom"/>
</dbReference>
<dbReference type="Proteomes" id="UP000697330">
    <property type="component" value="Unassembled WGS sequence"/>
</dbReference>
<dbReference type="GO" id="GO:0009898">
    <property type="term" value="C:cytoplasmic side of plasma membrane"/>
    <property type="evidence" value="ECO:0007669"/>
    <property type="project" value="TreeGrafter"/>
</dbReference>
<evidence type="ECO:0000256" key="1">
    <source>
        <dbReference type="ARBA" id="ARBA00022741"/>
    </source>
</evidence>
<evidence type="ECO:0000259" key="4">
    <source>
        <dbReference type="Pfam" id="PF01656"/>
    </source>
</evidence>